<evidence type="ECO:0000313" key="1">
    <source>
        <dbReference type="EMBL" id="PDS48468.1"/>
    </source>
</evidence>
<keyword evidence="2" id="KW-1185">Reference proteome</keyword>
<evidence type="ECO:0008006" key="3">
    <source>
        <dbReference type="Google" id="ProtNLM"/>
    </source>
</evidence>
<organism evidence="1 2">
    <name type="scientific">Rhizobium anhuiense</name>
    <dbReference type="NCBI Taxonomy" id="1184720"/>
    <lineage>
        <taxon>Bacteria</taxon>
        <taxon>Pseudomonadati</taxon>
        <taxon>Pseudomonadota</taxon>
        <taxon>Alphaproteobacteria</taxon>
        <taxon>Hyphomicrobiales</taxon>
        <taxon>Rhizobiaceae</taxon>
        <taxon>Rhizobium/Agrobacterium group</taxon>
        <taxon>Rhizobium</taxon>
    </lineage>
</organism>
<dbReference type="Proteomes" id="UP000219972">
    <property type="component" value="Unassembled WGS sequence"/>
</dbReference>
<evidence type="ECO:0000313" key="2">
    <source>
        <dbReference type="Proteomes" id="UP000219972"/>
    </source>
</evidence>
<proteinExistence type="predicted"/>
<name>A0ABX4J2Y9_9HYPH</name>
<dbReference type="Gene3D" id="3.40.190.10">
    <property type="entry name" value="Periplasmic binding protein-like II"/>
    <property type="match status" value="1"/>
</dbReference>
<reference evidence="1 2" key="1">
    <citation type="submission" date="2017-09" db="EMBL/GenBank/DDBJ databases">
        <title>Comparative genomics of rhizobia isolated from Phaseolus vulgaris in China.</title>
        <authorList>
            <person name="Tong W."/>
        </authorList>
    </citation>
    <scope>NUCLEOTIDE SEQUENCE [LARGE SCALE GENOMIC DNA]</scope>
    <source>
        <strain evidence="1 2">Y27</strain>
    </source>
</reference>
<protein>
    <recommendedName>
        <fullName evidence="3">Solute-binding protein family 3/N-terminal domain-containing protein</fullName>
    </recommendedName>
</protein>
<comment type="caution">
    <text evidence="1">The sequence shown here is derived from an EMBL/GenBank/DDBJ whole genome shotgun (WGS) entry which is preliminary data.</text>
</comment>
<dbReference type="SUPFAM" id="SSF53850">
    <property type="entry name" value="Periplasmic binding protein-like II"/>
    <property type="match status" value="1"/>
</dbReference>
<accession>A0ABX4J2Y9</accession>
<sequence>MADHFATRARELTHQCPDNNKERHMRLSSFVKTAAVCLAGVTIGFSSVHADQLADIKASGKIHFATEMLYPPFDMLVNGKYEGFCRDLADLC</sequence>
<dbReference type="EMBL" id="NWSL01000027">
    <property type="protein sequence ID" value="PDS48468.1"/>
    <property type="molecule type" value="Genomic_DNA"/>
</dbReference>
<gene>
    <name evidence="1" type="ORF">CO662_29835</name>
</gene>